<dbReference type="GO" id="GO:0038202">
    <property type="term" value="P:TORC1 signaling"/>
    <property type="evidence" value="ECO:0007669"/>
    <property type="project" value="TreeGrafter"/>
</dbReference>
<evidence type="ECO:0000256" key="1">
    <source>
        <dbReference type="RuleBase" id="RU368069"/>
    </source>
</evidence>
<dbReference type="PANTHER" id="PTHR13153:SF5">
    <property type="entry name" value="GATOR COMPLEX PROTEIN NPRL3"/>
    <property type="match status" value="1"/>
</dbReference>
<dbReference type="PANTHER" id="PTHR13153">
    <property type="entry name" value="CGTHBA PROTEIN -14 GENE PROTEIN"/>
    <property type="match status" value="1"/>
</dbReference>
<dbReference type="AlphaFoldDB" id="D8M5W4"/>
<dbReference type="Proteomes" id="UP000008312">
    <property type="component" value="Unassembled WGS sequence"/>
</dbReference>
<gene>
    <name evidence="2" type="ORF">GSBLH_T00007132001</name>
</gene>
<dbReference type="GeneID" id="24923256"/>
<dbReference type="Pfam" id="PF03666">
    <property type="entry name" value="NPR3"/>
    <property type="match status" value="1"/>
</dbReference>
<dbReference type="RefSeq" id="XP_012897611.1">
    <property type="nucleotide sequence ID" value="XM_013042157.1"/>
</dbReference>
<comment type="similarity">
    <text evidence="1">Belongs to the NPR3 family.</text>
</comment>
<dbReference type="GO" id="GO:0010508">
    <property type="term" value="P:positive regulation of autophagy"/>
    <property type="evidence" value="ECO:0007669"/>
    <property type="project" value="TreeGrafter"/>
</dbReference>
<protein>
    <submittedName>
        <fullName evidence="2">Uncharacterized protein</fullName>
    </submittedName>
</protein>
<dbReference type="InterPro" id="IPR005365">
    <property type="entry name" value="Npr3"/>
</dbReference>
<organism evidence="2">
    <name type="scientific">Blastocystis hominis</name>
    <dbReference type="NCBI Taxonomy" id="12968"/>
    <lineage>
        <taxon>Eukaryota</taxon>
        <taxon>Sar</taxon>
        <taxon>Stramenopiles</taxon>
        <taxon>Bigyra</taxon>
        <taxon>Opalozoa</taxon>
        <taxon>Opalinata</taxon>
        <taxon>Blastocystidae</taxon>
        <taxon>Blastocystis</taxon>
    </lineage>
</organism>
<dbReference type="GO" id="GO:0034198">
    <property type="term" value="P:cellular response to amino acid starvation"/>
    <property type="evidence" value="ECO:0007669"/>
    <property type="project" value="TreeGrafter"/>
</dbReference>
<name>D8M5W4_BLAHO</name>
<dbReference type="GO" id="GO:1904262">
    <property type="term" value="P:negative regulation of TORC1 signaling"/>
    <property type="evidence" value="ECO:0007669"/>
    <property type="project" value="TreeGrafter"/>
</dbReference>
<dbReference type="InParanoid" id="D8M5W4"/>
<proteinExistence type="inferred from homology"/>
<sequence>MKSFEDCTTYVFPFRPSNLQLSQCLLREEVRSGYLTKEKNILCNVLNENKGVKHRKECAPEQYVLNKQLEVSQLARELSQFYHEMNRFHYCSLTINNTIPFRFTLPSRHKPKSTIQFYTSTEPITKETIELYNSILLFYPPHFYTQAAKESESSFLAKFVALASPFLSFEAMSVELDVPIEKIFEVALNLQEANMATIIICITHRTCFTVAPNLPTEHLSARNNEFKARFGELGSLLHILAIFSNAPSLKAVFPHFKLAYTPYTSASAEELQIYNAILYLMQKRFIVPVAVHCQYREFPPSSKLHKTRDEEDTHDEDEYTNTHYKYCVSSQTLSSVSTAPSYADSQLIRGENPDFLSIPKSLRNTTYYPLLFRCHESFLEIPESLSAATISAEGMGDRSREHLARLIKEGSPNPGLGIYKPLGETKVVYHKELLEKCKPLMKDHYCVEEICYKLAIPECTFWDMVREDPKHFYVYYVVSNL</sequence>
<dbReference type="EMBL" id="FN668661">
    <property type="protein sequence ID" value="CBK23563.2"/>
    <property type="molecule type" value="Genomic_DNA"/>
</dbReference>
<accession>D8M5W4</accession>
<evidence type="ECO:0000313" key="3">
    <source>
        <dbReference type="Proteomes" id="UP000008312"/>
    </source>
</evidence>
<dbReference type="GO" id="GO:1990130">
    <property type="term" value="C:GATOR1 complex"/>
    <property type="evidence" value="ECO:0007669"/>
    <property type="project" value="TreeGrafter"/>
</dbReference>
<keyword evidence="3" id="KW-1185">Reference proteome</keyword>
<dbReference type="OrthoDB" id="18648at2759"/>
<evidence type="ECO:0000313" key="2">
    <source>
        <dbReference type="EMBL" id="CBK23563.2"/>
    </source>
</evidence>
<reference evidence="2" key="1">
    <citation type="submission" date="2010-02" db="EMBL/GenBank/DDBJ databases">
        <title>Sequencing and annotation of the Blastocystis hominis genome.</title>
        <authorList>
            <person name="Wincker P."/>
        </authorList>
    </citation>
    <scope>NUCLEOTIDE SEQUENCE</scope>
    <source>
        <strain evidence="2">Singapore isolate B</strain>
    </source>
</reference>